<keyword evidence="2" id="KW-0812">Transmembrane</keyword>
<dbReference type="InParanoid" id="A0A543AX00"/>
<feature type="region of interest" description="Disordered" evidence="1">
    <location>
        <begin position="1"/>
        <end position="81"/>
    </location>
</feature>
<evidence type="ECO:0000313" key="4">
    <source>
        <dbReference type="Proteomes" id="UP000317043"/>
    </source>
</evidence>
<proteinExistence type="predicted"/>
<evidence type="ECO:0000256" key="2">
    <source>
        <dbReference type="SAM" id="Phobius"/>
    </source>
</evidence>
<gene>
    <name evidence="3" type="ORF">FB566_2656</name>
</gene>
<dbReference type="AlphaFoldDB" id="A0A543AX00"/>
<keyword evidence="2" id="KW-0472">Membrane</keyword>
<accession>A0A543AX00</accession>
<name>A0A543AX00_9ACTN</name>
<keyword evidence="4" id="KW-1185">Reference proteome</keyword>
<evidence type="ECO:0000256" key="1">
    <source>
        <dbReference type="SAM" id="MobiDB-lite"/>
    </source>
</evidence>
<feature type="transmembrane region" description="Helical" evidence="2">
    <location>
        <begin position="87"/>
        <end position="110"/>
    </location>
</feature>
<evidence type="ECO:0000313" key="3">
    <source>
        <dbReference type="EMBL" id="TQL77106.1"/>
    </source>
</evidence>
<reference evidence="3 4" key="1">
    <citation type="submission" date="2019-06" db="EMBL/GenBank/DDBJ databases">
        <title>Sequencing the genomes of 1000 actinobacteria strains.</title>
        <authorList>
            <person name="Klenk H.-P."/>
        </authorList>
    </citation>
    <scope>NUCLEOTIDE SEQUENCE [LARGE SCALE GENOMIC DNA]</scope>
    <source>
        <strain evidence="3 4">DSM 45928</strain>
    </source>
</reference>
<comment type="caution">
    <text evidence="3">The sequence shown here is derived from an EMBL/GenBank/DDBJ whole genome shotgun (WGS) entry which is preliminary data.</text>
</comment>
<dbReference type="Proteomes" id="UP000317043">
    <property type="component" value="Unassembled WGS sequence"/>
</dbReference>
<feature type="compositionally biased region" description="Low complexity" evidence="1">
    <location>
        <begin position="41"/>
        <end position="61"/>
    </location>
</feature>
<organism evidence="3 4">
    <name type="scientific">Stackebrandtia endophytica</name>
    <dbReference type="NCBI Taxonomy" id="1496996"/>
    <lineage>
        <taxon>Bacteria</taxon>
        <taxon>Bacillati</taxon>
        <taxon>Actinomycetota</taxon>
        <taxon>Actinomycetes</taxon>
        <taxon>Glycomycetales</taxon>
        <taxon>Glycomycetaceae</taxon>
        <taxon>Stackebrandtia</taxon>
    </lineage>
</organism>
<keyword evidence="2" id="KW-1133">Transmembrane helix</keyword>
<dbReference type="EMBL" id="VFOW01000001">
    <property type="protein sequence ID" value="TQL77106.1"/>
    <property type="molecule type" value="Genomic_DNA"/>
</dbReference>
<protein>
    <submittedName>
        <fullName evidence="3">Uncharacterized protein</fullName>
    </submittedName>
</protein>
<sequence length="298" mass="31479">MNHPQSQFGDGAWPGQVPPVGRNDSPLPHGGRAGEADPYRPVGRGTGVPAAGAGAPHSVGPYGPSGAPHGQGWGAPPPPPKSRRTGLIVGLVIGLVLLVGGGVTTGVVFFSEPKDIEVFPASYDRTVDAASAGRYTYRDDTDYCSMMDWSVLSYMHFDGEQPELTTSDPAGDGTGWFTCKVTLRSNEGYNEYSATGGIIMSLGVESDEAAAAEVWAGEISKAEDLYTEITVEGIGTSTRAFFDETEKSQELRVYVQDGNLSGYVYLSFNHGTHFAAAASDLMINTVADLTNGMMLQMV</sequence>